<dbReference type="EMBL" id="CP017921">
    <property type="protein sequence ID" value="APH39213.1"/>
    <property type="molecule type" value="Genomic_DNA"/>
</dbReference>
<protein>
    <recommendedName>
        <fullName evidence="2">DUF7847 domain-containing protein</fullName>
    </recommendedName>
</protein>
<evidence type="ECO:0000313" key="4">
    <source>
        <dbReference type="EMBL" id="RNI09726.1"/>
    </source>
</evidence>
<keyword evidence="1" id="KW-1133">Transmembrane helix</keyword>
<dbReference type="Proteomes" id="UP000186879">
    <property type="component" value="Chromosome"/>
</dbReference>
<evidence type="ECO:0000313" key="6">
    <source>
        <dbReference type="Proteomes" id="UP000186879"/>
    </source>
</evidence>
<dbReference type="AlphaFoldDB" id="A0A1L3Q304"/>
<feature type="transmembrane region" description="Helical" evidence="1">
    <location>
        <begin position="229"/>
        <end position="252"/>
    </location>
</feature>
<dbReference type="EMBL" id="RJJG01000003">
    <property type="protein sequence ID" value="RNI09726.1"/>
    <property type="molecule type" value="Genomic_DNA"/>
</dbReference>
<feature type="transmembrane region" description="Helical" evidence="1">
    <location>
        <begin position="134"/>
        <end position="159"/>
    </location>
</feature>
<keyword evidence="1" id="KW-0812">Transmembrane</keyword>
<keyword evidence="6" id="KW-1185">Reference proteome</keyword>
<sequence length="302" mass="33914">MENINTVLRKGFQTWTHNLNICIPFFLNIFAGIFAMFVIFMVAVIIFVMPAMQEITTDPTNINPEMAFEVLTAAFYENMGLFILLFIVAFVVSTLISSYFYGGAIGMAKKALKDGSTSINEMFKSGKKNLINLFLTRFIVMLIILAGIIFVVPGILAIGDLSILMQNPEEALSGTLILVFGIFVWIFYAIVVKLVFTFAEYALVVGGLEPLEALEEGFSFFMNNKLDTVILWLILIGLSILTGVAGEVLSSIEILSTFWSFADFVLSFAVIQPLTVLWWTRMYLGGKNTQFYDIDDYLKFQR</sequence>
<proteinExistence type="predicted"/>
<reference evidence="5 7" key="2">
    <citation type="submission" date="2016-10" db="EMBL/GenBank/DDBJ databases">
        <authorList>
            <person name="de Groot N.N."/>
        </authorList>
    </citation>
    <scope>NUCLEOTIDE SEQUENCE [LARGE SCALE GENOMIC DNA]</scope>
    <source>
        <strain evidence="5 7">Z-7982</strain>
    </source>
</reference>
<dbReference type="Pfam" id="PF25231">
    <property type="entry name" value="DUF7847"/>
    <property type="match status" value="1"/>
</dbReference>
<evidence type="ECO:0000313" key="7">
    <source>
        <dbReference type="Proteomes" id="UP000198669"/>
    </source>
</evidence>
<feature type="transmembrane region" description="Helical" evidence="1">
    <location>
        <begin position="171"/>
        <end position="191"/>
    </location>
</feature>
<feature type="domain" description="DUF7847" evidence="2">
    <location>
        <begin position="90"/>
        <end position="272"/>
    </location>
</feature>
<feature type="transmembrane region" description="Helical" evidence="1">
    <location>
        <begin position="258"/>
        <end position="279"/>
    </location>
</feature>
<evidence type="ECO:0000313" key="8">
    <source>
        <dbReference type="Proteomes" id="UP000267921"/>
    </source>
</evidence>
<reference evidence="3 6" key="1">
    <citation type="submission" date="2016-10" db="EMBL/GenBank/DDBJ databases">
        <title>Methanohalophilus halophilus.</title>
        <authorList>
            <person name="L'haridon S."/>
        </authorList>
    </citation>
    <scope>NUCLEOTIDE SEQUENCE [LARGE SCALE GENOMIC DNA]</scope>
    <source>
        <strain evidence="3 6">Z-7982</strain>
    </source>
</reference>
<evidence type="ECO:0000313" key="5">
    <source>
        <dbReference type="EMBL" id="SDW54646.1"/>
    </source>
</evidence>
<dbReference type="GeneID" id="30583451"/>
<evidence type="ECO:0000256" key="1">
    <source>
        <dbReference type="SAM" id="Phobius"/>
    </source>
</evidence>
<feature type="transmembrane region" description="Helical" evidence="1">
    <location>
        <begin position="21"/>
        <end position="49"/>
    </location>
</feature>
<feature type="transmembrane region" description="Helical" evidence="1">
    <location>
        <begin position="79"/>
        <end position="101"/>
    </location>
</feature>
<evidence type="ECO:0000259" key="2">
    <source>
        <dbReference type="Pfam" id="PF25231"/>
    </source>
</evidence>
<accession>A0A1L3Q304</accession>
<dbReference type="Proteomes" id="UP000198669">
    <property type="component" value="Unassembled WGS sequence"/>
</dbReference>
<reference evidence="4 8" key="3">
    <citation type="submission" date="2018-10" db="EMBL/GenBank/DDBJ databases">
        <title>Cultivation of a novel Methanohalophilus strain from Kebrit Deep of the Red Sea and a genomic comparison of members of the genus Methanohalophilus.</title>
        <authorList>
            <person name="Guan Y."/>
            <person name="Ngugi D.K."/>
            <person name="Stingl U."/>
        </authorList>
    </citation>
    <scope>NUCLEOTIDE SEQUENCE [LARGE SCALE GENOMIC DNA]</scope>
    <source>
        <strain evidence="4 8">DSM 3094</strain>
    </source>
</reference>
<name>A0A1L3Q304_9EURY</name>
<dbReference type="InterPro" id="IPR057169">
    <property type="entry name" value="DUF7847"/>
</dbReference>
<dbReference type="Proteomes" id="UP000267921">
    <property type="component" value="Unassembled WGS sequence"/>
</dbReference>
<dbReference type="KEGG" id="mhaz:BHR79_06750"/>
<keyword evidence="1" id="KW-0472">Membrane</keyword>
<dbReference type="RefSeq" id="WP_072561649.1">
    <property type="nucleotide sequence ID" value="NZ_CP017921.1"/>
</dbReference>
<dbReference type="EMBL" id="FNMU01000003">
    <property type="protein sequence ID" value="SDW54646.1"/>
    <property type="molecule type" value="Genomic_DNA"/>
</dbReference>
<dbReference type="OrthoDB" id="137243at2157"/>
<evidence type="ECO:0000313" key="3">
    <source>
        <dbReference type="EMBL" id="APH39213.1"/>
    </source>
</evidence>
<gene>
    <name evidence="3" type="ORF">BHR79_06750</name>
    <name evidence="4" type="ORF">EFE40_03495</name>
    <name evidence="5" type="ORF">SAMN04515625_1160</name>
</gene>
<organism evidence="3 6">
    <name type="scientific">Methanohalophilus halophilus</name>
    <dbReference type="NCBI Taxonomy" id="2177"/>
    <lineage>
        <taxon>Archaea</taxon>
        <taxon>Methanobacteriati</taxon>
        <taxon>Methanobacteriota</taxon>
        <taxon>Stenosarchaea group</taxon>
        <taxon>Methanomicrobia</taxon>
        <taxon>Methanosarcinales</taxon>
        <taxon>Methanosarcinaceae</taxon>
        <taxon>Methanohalophilus</taxon>
    </lineage>
</organism>